<feature type="domain" description="Tyrosine-protein phosphatase" evidence="5">
    <location>
        <begin position="12"/>
        <end position="191"/>
    </location>
</feature>
<reference evidence="7 8" key="1">
    <citation type="journal article" date="2024" name="Commun. Biol.">
        <title>Comparative genomic analysis of thermophilic fungi reveals convergent evolutionary adaptations and gene losses.</title>
        <authorList>
            <person name="Steindorff A.S."/>
            <person name="Aguilar-Pontes M.V."/>
            <person name="Robinson A.J."/>
            <person name="Andreopoulos B."/>
            <person name="LaButti K."/>
            <person name="Kuo A."/>
            <person name="Mondo S."/>
            <person name="Riley R."/>
            <person name="Otillar R."/>
            <person name="Haridas S."/>
            <person name="Lipzen A."/>
            <person name="Grimwood J."/>
            <person name="Schmutz J."/>
            <person name="Clum A."/>
            <person name="Reid I.D."/>
            <person name="Moisan M.C."/>
            <person name="Butler G."/>
            <person name="Nguyen T.T.M."/>
            <person name="Dewar K."/>
            <person name="Conant G."/>
            <person name="Drula E."/>
            <person name="Henrissat B."/>
            <person name="Hansel C."/>
            <person name="Singer S."/>
            <person name="Hutchinson M.I."/>
            <person name="de Vries R.P."/>
            <person name="Natvig D.O."/>
            <person name="Powell A.J."/>
            <person name="Tsang A."/>
            <person name="Grigoriev I.V."/>
        </authorList>
    </citation>
    <scope>NUCLEOTIDE SEQUENCE [LARGE SCALE GENOMIC DNA]</scope>
    <source>
        <strain evidence="7 8">ATCC 24622</strain>
    </source>
</reference>
<organism evidence="7 8">
    <name type="scientific">Phialemonium thermophilum</name>
    <dbReference type="NCBI Taxonomy" id="223376"/>
    <lineage>
        <taxon>Eukaryota</taxon>
        <taxon>Fungi</taxon>
        <taxon>Dikarya</taxon>
        <taxon>Ascomycota</taxon>
        <taxon>Pezizomycotina</taxon>
        <taxon>Sordariomycetes</taxon>
        <taxon>Sordariomycetidae</taxon>
        <taxon>Cephalothecales</taxon>
        <taxon>Cephalothecaceae</taxon>
        <taxon>Phialemonium</taxon>
    </lineage>
</organism>
<dbReference type="SUPFAM" id="SSF52799">
    <property type="entry name" value="(Phosphotyrosine protein) phosphatases II"/>
    <property type="match status" value="1"/>
</dbReference>
<dbReference type="PANTHER" id="PTHR10159">
    <property type="entry name" value="DUAL SPECIFICITY PROTEIN PHOSPHATASE"/>
    <property type="match status" value="1"/>
</dbReference>
<dbReference type="EC" id="3.1.3.48" evidence="2"/>
<evidence type="ECO:0000256" key="2">
    <source>
        <dbReference type="ARBA" id="ARBA00013064"/>
    </source>
</evidence>
<dbReference type="Proteomes" id="UP001586593">
    <property type="component" value="Unassembled WGS sequence"/>
</dbReference>
<dbReference type="InterPro" id="IPR029021">
    <property type="entry name" value="Prot-tyrosine_phosphatase-like"/>
</dbReference>
<dbReference type="InterPro" id="IPR000340">
    <property type="entry name" value="Dual-sp_phosphatase_cat-dom"/>
</dbReference>
<dbReference type="PROSITE" id="PS50056">
    <property type="entry name" value="TYR_PHOSPHATASE_2"/>
    <property type="match status" value="1"/>
</dbReference>
<dbReference type="EMBL" id="JAZHXJ010000207">
    <property type="protein sequence ID" value="KAL1868855.1"/>
    <property type="molecule type" value="Genomic_DNA"/>
</dbReference>
<sequence length="232" mass="26162">MALYPDEKPAMQVSLTAIEPDLFLGNQNASWWLPVLKANGITAVVSLGNARLLLWTSQNYRKVIAEESHLFVPCLDSDTQDLLVHMEDICDFIDGQLTATESTAIPPPAADGGRAIPQTTTHNTIAYHPPKVLIHCGLGISRSPTVVIAYLMRKRRRSVDEVLQFVKEKRKIKPNANFMDQLRVWEQTRYQIWEDDERTVPKPAYQAYLNRRAVRLTERGLTGNEPTGPVSL</sequence>
<dbReference type="CDD" id="cd14498">
    <property type="entry name" value="DSP"/>
    <property type="match status" value="1"/>
</dbReference>
<keyword evidence="3" id="KW-0378">Hydrolase</keyword>
<comment type="similarity">
    <text evidence="1">Belongs to the protein-tyrosine phosphatase family. Non-receptor class dual specificity subfamily.</text>
</comment>
<evidence type="ECO:0000256" key="1">
    <source>
        <dbReference type="ARBA" id="ARBA00008601"/>
    </source>
</evidence>
<dbReference type="PROSITE" id="PS50054">
    <property type="entry name" value="TYR_PHOSPHATASE_DUAL"/>
    <property type="match status" value="1"/>
</dbReference>
<keyword evidence="8" id="KW-1185">Reference proteome</keyword>
<evidence type="ECO:0000259" key="6">
    <source>
        <dbReference type="PROSITE" id="PS50056"/>
    </source>
</evidence>
<dbReference type="Pfam" id="PF00782">
    <property type="entry name" value="DSPc"/>
    <property type="match status" value="1"/>
</dbReference>
<dbReference type="PANTHER" id="PTHR10159:SF519">
    <property type="entry name" value="DUAL SPECIFICITY PROTEIN PHOSPHATASE MPK3"/>
    <property type="match status" value="1"/>
</dbReference>
<dbReference type="SMART" id="SM00195">
    <property type="entry name" value="DSPc"/>
    <property type="match status" value="1"/>
</dbReference>
<proteinExistence type="inferred from homology"/>
<evidence type="ECO:0000313" key="8">
    <source>
        <dbReference type="Proteomes" id="UP001586593"/>
    </source>
</evidence>
<evidence type="ECO:0000259" key="5">
    <source>
        <dbReference type="PROSITE" id="PS50054"/>
    </source>
</evidence>
<accession>A0ABR3WYT7</accession>
<name>A0ABR3WYT7_9PEZI</name>
<dbReference type="InterPro" id="IPR016130">
    <property type="entry name" value="Tyr_Pase_AS"/>
</dbReference>
<evidence type="ECO:0000256" key="3">
    <source>
        <dbReference type="ARBA" id="ARBA00022801"/>
    </source>
</evidence>
<keyword evidence="4" id="KW-0904">Protein phosphatase</keyword>
<dbReference type="InterPro" id="IPR020422">
    <property type="entry name" value="TYR_PHOSPHATASE_DUAL_dom"/>
</dbReference>
<evidence type="ECO:0000256" key="4">
    <source>
        <dbReference type="ARBA" id="ARBA00022912"/>
    </source>
</evidence>
<comment type="caution">
    <text evidence="7">The sequence shown here is derived from an EMBL/GenBank/DDBJ whole genome shotgun (WGS) entry which is preliminary data.</text>
</comment>
<gene>
    <name evidence="7" type="ORF">VTK73DRAFT_3471</name>
</gene>
<dbReference type="Gene3D" id="3.90.190.10">
    <property type="entry name" value="Protein tyrosine phosphatase superfamily"/>
    <property type="match status" value="1"/>
</dbReference>
<dbReference type="InterPro" id="IPR000387">
    <property type="entry name" value="Tyr_Pase_dom"/>
</dbReference>
<feature type="domain" description="Tyrosine specific protein phosphatases" evidence="6">
    <location>
        <begin position="130"/>
        <end position="170"/>
    </location>
</feature>
<protein>
    <recommendedName>
        <fullName evidence="2">protein-tyrosine-phosphatase</fullName>
        <ecNumber evidence="2">3.1.3.48</ecNumber>
    </recommendedName>
</protein>
<evidence type="ECO:0000313" key="7">
    <source>
        <dbReference type="EMBL" id="KAL1868855.1"/>
    </source>
</evidence>
<dbReference type="PROSITE" id="PS00383">
    <property type="entry name" value="TYR_PHOSPHATASE_1"/>
    <property type="match status" value="1"/>
</dbReference>